<dbReference type="GO" id="GO:0032259">
    <property type="term" value="P:methylation"/>
    <property type="evidence" value="ECO:0007669"/>
    <property type="project" value="UniProtKB-KW"/>
</dbReference>
<keyword evidence="2" id="KW-0808">Transferase</keyword>
<keyword evidence="3" id="KW-1185">Reference proteome</keyword>
<dbReference type="SUPFAM" id="SSF53335">
    <property type="entry name" value="S-adenosyl-L-methionine-dependent methyltransferases"/>
    <property type="match status" value="1"/>
</dbReference>
<sequence>MCKQLKPEKIYKPHDFNKLPLPNFDIFHYKRNRRYTNVSGVNHLFPVDNDENDRLQHQHGICYHVWGNHFSAPIEELLKKDGTKVLDVGCGPAMWTLEIASLYPKARFTGVDIVPTYPIQTKPRNVEFLQANIVKYGIPYEDNTFDYVFCRLMNFSFTIKDWKNVINEICRVCKVGGYIEFMEKDVDLNVKESKKALSRFVKNLRRKNIEPIITPKIKQYIKETVNADINHEKKDVPIGKWGGKIGEYNKEIIKWGADNLKIIMVEECDYDEKEWDLLLDSFMKELDHGKILDNIHRIWAKKETEIRINDIEICECKPNFPQLQSFLPTDISIKFQKFKNFIKNVHLITTY</sequence>
<evidence type="ECO:0000313" key="2">
    <source>
        <dbReference type="EMBL" id="RIA85892.1"/>
    </source>
</evidence>
<evidence type="ECO:0000313" key="3">
    <source>
        <dbReference type="Proteomes" id="UP000265703"/>
    </source>
</evidence>
<keyword evidence="2" id="KW-0489">Methyltransferase</keyword>
<dbReference type="EMBL" id="QKYT01000398">
    <property type="protein sequence ID" value="RIA85892.1"/>
    <property type="molecule type" value="Genomic_DNA"/>
</dbReference>
<dbReference type="InterPro" id="IPR041698">
    <property type="entry name" value="Methyltransf_25"/>
</dbReference>
<accession>A0A397SJS5</accession>
<evidence type="ECO:0000259" key="1">
    <source>
        <dbReference type="Pfam" id="PF13649"/>
    </source>
</evidence>
<comment type="caution">
    <text evidence="2">The sequence shown here is derived from an EMBL/GenBank/DDBJ whole genome shotgun (WGS) entry which is preliminary data.</text>
</comment>
<proteinExistence type="predicted"/>
<dbReference type="OrthoDB" id="2013972at2759"/>
<reference evidence="2 3" key="1">
    <citation type="submission" date="2018-06" db="EMBL/GenBank/DDBJ databases">
        <title>Comparative genomics reveals the genomic features of Rhizophagus irregularis, R. cerebriforme, R. diaphanum and Gigaspora rosea, and their symbiotic lifestyle signature.</title>
        <authorList>
            <person name="Morin E."/>
            <person name="San Clemente H."/>
            <person name="Chen E.C.H."/>
            <person name="De La Providencia I."/>
            <person name="Hainaut M."/>
            <person name="Kuo A."/>
            <person name="Kohler A."/>
            <person name="Murat C."/>
            <person name="Tang N."/>
            <person name="Roy S."/>
            <person name="Loubradou J."/>
            <person name="Henrissat B."/>
            <person name="Grigoriev I.V."/>
            <person name="Corradi N."/>
            <person name="Roux C."/>
            <person name="Martin F.M."/>
        </authorList>
    </citation>
    <scope>NUCLEOTIDE SEQUENCE [LARGE SCALE GENOMIC DNA]</scope>
    <source>
        <strain evidence="2 3">DAOM 227022</strain>
    </source>
</reference>
<protein>
    <submittedName>
        <fullName evidence="2">S-adenosyl-L-methionine-dependent methyltransferase</fullName>
    </submittedName>
</protein>
<feature type="domain" description="Methyltransferase" evidence="1">
    <location>
        <begin position="85"/>
        <end position="177"/>
    </location>
</feature>
<dbReference type="AlphaFoldDB" id="A0A397SJS5"/>
<gene>
    <name evidence="2" type="ORF">C1645_714769</name>
</gene>
<dbReference type="Gene3D" id="3.40.50.150">
    <property type="entry name" value="Vaccinia Virus protein VP39"/>
    <property type="match status" value="1"/>
</dbReference>
<dbReference type="GO" id="GO:0008168">
    <property type="term" value="F:methyltransferase activity"/>
    <property type="evidence" value="ECO:0007669"/>
    <property type="project" value="UniProtKB-KW"/>
</dbReference>
<dbReference type="CDD" id="cd02440">
    <property type="entry name" value="AdoMet_MTases"/>
    <property type="match status" value="1"/>
</dbReference>
<dbReference type="PANTHER" id="PTHR43591">
    <property type="entry name" value="METHYLTRANSFERASE"/>
    <property type="match status" value="1"/>
</dbReference>
<dbReference type="STRING" id="658196.A0A397SJS5"/>
<name>A0A397SJS5_9GLOM</name>
<dbReference type="InterPro" id="IPR029063">
    <property type="entry name" value="SAM-dependent_MTases_sf"/>
</dbReference>
<dbReference type="PANTHER" id="PTHR43591:SF24">
    <property type="entry name" value="2-METHOXY-6-POLYPRENYL-1,4-BENZOQUINOL METHYLASE, MITOCHONDRIAL"/>
    <property type="match status" value="1"/>
</dbReference>
<dbReference type="Proteomes" id="UP000265703">
    <property type="component" value="Unassembled WGS sequence"/>
</dbReference>
<dbReference type="Pfam" id="PF13649">
    <property type="entry name" value="Methyltransf_25"/>
    <property type="match status" value="1"/>
</dbReference>
<organism evidence="2 3">
    <name type="scientific">Glomus cerebriforme</name>
    <dbReference type="NCBI Taxonomy" id="658196"/>
    <lineage>
        <taxon>Eukaryota</taxon>
        <taxon>Fungi</taxon>
        <taxon>Fungi incertae sedis</taxon>
        <taxon>Mucoromycota</taxon>
        <taxon>Glomeromycotina</taxon>
        <taxon>Glomeromycetes</taxon>
        <taxon>Glomerales</taxon>
        <taxon>Glomeraceae</taxon>
        <taxon>Glomus</taxon>
    </lineage>
</organism>